<reference evidence="3" key="2">
    <citation type="submission" date="2025-09" db="UniProtKB">
        <authorList>
            <consortium name="Ensembl"/>
        </authorList>
    </citation>
    <scope>IDENTIFICATION</scope>
</reference>
<dbReference type="GO" id="GO:0060271">
    <property type="term" value="P:cilium assembly"/>
    <property type="evidence" value="ECO:0007669"/>
    <property type="project" value="InterPro"/>
</dbReference>
<dbReference type="AlphaFoldDB" id="A0A673L158"/>
<feature type="region of interest" description="Disordered" evidence="2">
    <location>
        <begin position="196"/>
        <end position="222"/>
    </location>
</feature>
<feature type="compositionally biased region" description="Basic and acidic residues" evidence="2">
    <location>
        <begin position="45"/>
        <end position="54"/>
    </location>
</feature>
<sequence length="652" mass="74761">AVPRTPPPRSPNPSPERPRSALAAAILSSSLMGRTVAIPPPHQRSYSESDRSRADSQTGFEPYAATARYTRDTWPDSVTGRPPVPSPGYSDDDEGDDSDEMEGDEDHVYQSLERQSRADDINVVYAVPLKHRKGETNSDVDEEIEDSAFDIVSPLQTEVLLIYLPNQFITFLLLPHSPPCFINVFLSELNDDWSAQSHKSVNTSKRKTSRMKESPVRGKERDISPAASEVLRSTLEVQQALVKELREQTQILAQEKETLEKRCLQQSQHIEHLRQELCRSHTERGNSTGESSELQNLRQQAQELVDENDGLKMTVHRLNVELSRYQARFRPLTKDENAQNKGLPVKGPAPPWLLDMKYLSPLLLAYEDQLNAKDKLLKSCEEELQRLRARTEEVIQENEKLHAQVNKSSTVSNKEWRHLQEQARLVLEENQVLIEQLELQHAKSKETHSKHTQEVCKVSKQLMLLESEEQALEKELEVERKEHHALKTEFQRVHLALEHSLSLAEHNAVTDKLKRQLQDHERVKNSEVEELLARVSALEAERKTLLLDKTNLNTNIKHMETELQLSQQANRKAQKRISVLKQQVEDSLEKELIAHQYLTNIVTLAERTTHERDQLMHMVLLQKLTCMLCKLPSVYISICLDLWILLVLICAL</sequence>
<feature type="coiled-coil region" evidence="1">
    <location>
        <begin position="228"/>
        <end position="321"/>
    </location>
</feature>
<dbReference type="InterPro" id="IPR033545">
    <property type="entry name" value="CEP89"/>
</dbReference>
<dbReference type="GO" id="GO:0007005">
    <property type="term" value="P:mitochondrion organization"/>
    <property type="evidence" value="ECO:0007669"/>
    <property type="project" value="InterPro"/>
</dbReference>
<accession>A0A673L158</accession>
<name>A0A673L158_9TELE</name>
<reference evidence="3" key="1">
    <citation type="submission" date="2025-08" db="UniProtKB">
        <authorList>
            <consortium name="Ensembl"/>
        </authorList>
    </citation>
    <scope>IDENTIFICATION</scope>
</reference>
<feature type="compositionally biased region" description="Basic and acidic residues" evidence="2">
    <location>
        <begin position="210"/>
        <end position="222"/>
    </location>
</feature>
<dbReference type="Ensembl" id="ENSSRHT00000071070.1">
    <property type="protein sequence ID" value="ENSSRHP00000069182.1"/>
    <property type="gene ID" value="ENSSRHG00000034420.1"/>
</dbReference>
<dbReference type="PANTHER" id="PTHR36170:SF1">
    <property type="entry name" value="CENTROSOMAL PROTEIN OF 89 KDA"/>
    <property type="match status" value="1"/>
</dbReference>
<feature type="coiled-coil region" evidence="1">
    <location>
        <begin position="363"/>
        <end position="590"/>
    </location>
</feature>
<keyword evidence="1" id="KW-0175">Coiled coil</keyword>
<dbReference type="GO" id="GO:0045202">
    <property type="term" value="C:synapse"/>
    <property type="evidence" value="ECO:0007669"/>
    <property type="project" value="GOC"/>
</dbReference>
<dbReference type="GO" id="GO:0005814">
    <property type="term" value="C:centriole"/>
    <property type="evidence" value="ECO:0007669"/>
    <property type="project" value="InterPro"/>
</dbReference>
<gene>
    <name evidence="3" type="primary">LOC107722366</name>
</gene>
<protein>
    <submittedName>
        <fullName evidence="3">Centrosomal protein of 89 kDa-like</fullName>
    </submittedName>
</protein>
<feature type="compositionally biased region" description="Acidic residues" evidence="2">
    <location>
        <begin position="90"/>
        <end position="105"/>
    </location>
</feature>
<feature type="compositionally biased region" description="Pro residues" evidence="2">
    <location>
        <begin position="1"/>
        <end position="15"/>
    </location>
</feature>
<keyword evidence="4" id="KW-1185">Reference proteome</keyword>
<dbReference type="GO" id="GO:0007268">
    <property type="term" value="P:chemical synaptic transmission"/>
    <property type="evidence" value="ECO:0007669"/>
    <property type="project" value="InterPro"/>
</dbReference>
<proteinExistence type="predicted"/>
<feature type="region of interest" description="Disordered" evidence="2">
    <location>
        <begin position="1"/>
        <end position="105"/>
    </location>
</feature>
<evidence type="ECO:0000256" key="2">
    <source>
        <dbReference type="SAM" id="MobiDB-lite"/>
    </source>
</evidence>
<evidence type="ECO:0000313" key="4">
    <source>
        <dbReference type="Proteomes" id="UP000472270"/>
    </source>
</evidence>
<dbReference type="Proteomes" id="UP000472270">
    <property type="component" value="Unassembled WGS sequence"/>
</dbReference>
<evidence type="ECO:0000313" key="3">
    <source>
        <dbReference type="Ensembl" id="ENSSRHP00000069182.1"/>
    </source>
</evidence>
<dbReference type="PANTHER" id="PTHR36170">
    <property type="entry name" value="CENTROSOMAL PROTEIN OF 89 KDA"/>
    <property type="match status" value="1"/>
</dbReference>
<feature type="compositionally biased region" description="Low complexity" evidence="2">
    <location>
        <begin position="20"/>
        <end position="31"/>
    </location>
</feature>
<evidence type="ECO:0000256" key="1">
    <source>
        <dbReference type="SAM" id="Coils"/>
    </source>
</evidence>
<organism evidence="3 4">
    <name type="scientific">Sinocyclocheilus rhinocerous</name>
    <dbReference type="NCBI Taxonomy" id="307959"/>
    <lineage>
        <taxon>Eukaryota</taxon>
        <taxon>Metazoa</taxon>
        <taxon>Chordata</taxon>
        <taxon>Craniata</taxon>
        <taxon>Vertebrata</taxon>
        <taxon>Euteleostomi</taxon>
        <taxon>Actinopterygii</taxon>
        <taxon>Neopterygii</taxon>
        <taxon>Teleostei</taxon>
        <taxon>Ostariophysi</taxon>
        <taxon>Cypriniformes</taxon>
        <taxon>Cyprinidae</taxon>
        <taxon>Cyprininae</taxon>
        <taxon>Sinocyclocheilus</taxon>
    </lineage>
</organism>
<dbReference type="GO" id="GO:0097539">
    <property type="term" value="C:ciliary transition fiber"/>
    <property type="evidence" value="ECO:0007669"/>
    <property type="project" value="TreeGrafter"/>
</dbReference>